<dbReference type="AlphaFoldDB" id="A0A550CPW5"/>
<evidence type="ECO:0000313" key="2">
    <source>
        <dbReference type="EMBL" id="TRM66840.1"/>
    </source>
</evidence>
<dbReference type="Proteomes" id="UP000320762">
    <property type="component" value="Unassembled WGS sequence"/>
</dbReference>
<organism evidence="2 3">
    <name type="scientific">Schizophyllum amplum</name>
    <dbReference type="NCBI Taxonomy" id="97359"/>
    <lineage>
        <taxon>Eukaryota</taxon>
        <taxon>Fungi</taxon>
        <taxon>Dikarya</taxon>
        <taxon>Basidiomycota</taxon>
        <taxon>Agaricomycotina</taxon>
        <taxon>Agaricomycetes</taxon>
        <taxon>Agaricomycetidae</taxon>
        <taxon>Agaricales</taxon>
        <taxon>Schizophyllaceae</taxon>
        <taxon>Schizophyllum</taxon>
    </lineage>
</organism>
<reference evidence="2 3" key="1">
    <citation type="journal article" date="2019" name="New Phytol.">
        <title>Comparative genomics reveals unique wood-decay strategies and fruiting body development in the Schizophyllaceae.</title>
        <authorList>
            <person name="Almasi E."/>
            <person name="Sahu N."/>
            <person name="Krizsan K."/>
            <person name="Balint B."/>
            <person name="Kovacs G.M."/>
            <person name="Kiss B."/>
            <person name="Cseklye J."/>
            <person name="Drula E."/>
            <person name="Henrissat B."/>
            <person name="Nagy I."/>
            <person name="Chovatia M."/>
            <person name="Adam C."/>
            <person name="LaButti K."/>
            <person name="Lipzen A."/>
            <person name="Riley R."/>
            <person name="Grigoriev I.V."/>
            <person name="Nagy L.G."/>
        </authorList>
    </citation>
    <scope>NUCLEOTIDE SEQUENCE [LARGE SCALE GENOMIC DNA]</scope>
    <source>
        <strain evidence="2 3">NL-1724</strain>
    </source>
</reference>
<sequence length="684" mass="75538">MADSVANDFHPELRALRLQLQDILFSIEHFHPPAPCPPIIDSSVEFIGTSLHEEQWLQRRHTPGLKKLKEAVRVDYDVLDKFLDNPASAHLPPLSTNAPYLLAVWNEVLCAPPPLAAIFKSMPIAPRRGKDAREKGGDKAGAAKIDIVAEGGRTWIRVNTIKNSRMLAEFREIDSYDTGSEEEDDDDYPVPSLRQKDFDNSIMRLGRTLVAAAQTDRVDGTGRTPAVVLRLTRLSPDGEDADPRIGQTIRMLGEMGITVELGERRVLPPFPGQAHTNATASSSSSTPPSPVCITPDINLDLSILIALTSDLTHAPLPSTVEEAQERFIPPPRYREWRKTHRAALKGKSVTTSTSIDPEKVHDNEDPDVAPHQDDDLAKHTRQLTTQVLQEMGCGLFQDMHTQISALRKHDPEASVRFWTTREARDRCVRIVMKIGGVAEKRRVWAMFPEVVRAVFPEEARAIHMDAVGAPTADDETVPMDPRRAAYWRGSRYALDHVPMLPIRIYTASPDDMVAQAGTSTAGEGEERLRLGLGSTFSRALAHTCRELLAQDVVPHPRTVKKVAAGHFVPLSSDEEDNTPTNGETQSPRTPKDGARPAGRTSVRLRAQVTRANPRLTAHTIDSLLYGAALGWTTLTANKTSVKGVMKEMGDWGIEGNEDGDRSNAALWIVDPRSLGEEMRADYVV</sequence>
<dbReference type="STRING" id="97359.A0A550CPW5"/>
<dbReference type="EMBL" id="VDMD01000003">
    <property type="protein sequence ID" value="TRM66840.1"/>
    <property type="molecule type" value="Genomic_DNA"/>
</dbReference>
<dbReference type="OrthoDB" id="14527at2759"/>
<proteinExistence type="predicted"/>
<keyword evidence="3" id="KW-1185">Reference proteome</keyword>
<feature type="region of interest" description="Disordered" evidence="1">
    <location>
        <begin position="268"/>
        <end position="291"/>
    </location>
</feature>
<accession>A0A550CPW5</accession>
<gene>
    <name evidence="2" type="ORF">BD626DRAFT_397384</name>
</gene>
<feature type="region of interest" description="Disordered" evidence="1">
    <location>
        <begin position="567"/>
        <end position="600"/>
    </location>
</feature>
<comment type="caution">
    <text evidence="2">The sequence shown here is derived from an EMBL/GenBank/DDBJ whole genome shotgun (WGS) entry which is preliminary data.</text>
</comment>
<feature type="compositionally biased region" description="Polar residues" evidence="1">
    <location>
        <begin position="578"/>
        <end position="588"/>
    </location>
</feature>
<name>A0A550CPW5_9AGAR</name>
<feature type="compositionally biased region" description="Basic and acidic residues" evidence="1">
    <location>
        <begin position="356"/>
        <end position="375"/>
    </location>
</feature>
<dbReference type="PANTHER" id="PTHR13379:SF0">
    <property type="entry name" value="UPF0415 PROTEIN C7ORF25"/>
    <property type="match status" value="1"/>
</dbReference>
<evidence type="ECO:0000256" key="1">
    <source>
        <dbReference type="SAM" id="MobiDB-lite"/>
    </source>
</evidence>
<dbReference type="PANTHER" id="PTHR13379">
    <property type="entry name" value="UNCHARACTERIZED DUF1308"/>
    <property type="match status" value="1"/>
</dbReference>
<protein>
    <recommendedName>
        <fullName evidence="4">DUF1308 domain-containing protein</fullName>
    </recommendedName>
</protein>
<evidence type="ECO:0000313" key="3">
    <source>
        <dbReference type="Proteomes" id="UP000320762"/>
    </source>
</evidence>
<feature type="region of interest" description="Disordered" evidence="1">
    <location>
        <begin position="340"/>
        <end position="375"/>
    </location>
</feature>
<evidence type="ECO:0008006" key="4">
    <source>
        <dbReference type="Google" id="ProtNLM"/>
    </source>
</evidence>